<evidence type="ECO:0000259" key="5">
    <source>
        <dbReference type="PROSITE" id="PS50195"/>
    </source>
</evidence>
<dbReference type="InterPro" id="IPR036871">
    <property type="entry name" value="PX_dom_sf"/>
</dbReference>
<feature type="domain" description="PX" evidence="5">
    <location>
        <begin position="1"/>
        <end position="129"/>
    </location>
</feature>
<comment type="caution">
    <text evidence="6">The sequence shown here is derived from an EMBL/GenBank/DDBJ whole genome shotgun (WGS) entry which is preliminary data.</text>
</comment>
<dbReference type="InterPro" id="IPR001683">
    <property type="entry name" value="PX_dom"/>
</dbReference>
<dbReference type="GO" id="GO:0035091">
    <property type="term" value="F:phosphatidylinositol binding"/>
    <property type="evidence" value="ECO:0007669"/>
    <property type="project" value="InterPro"/>
</dbReference>
<evidence type="ECO:0008006" key="8">
    <source>
        <dbReference type="Google" id="ProtNLM"/>
    </source>
</evidence>
<evidence type="ECO:0000313" key="7">
    <source>
        <dbReference type="Proteomes" id="UP001187315"/>
    </source>
</evidence>
<dbReference type="SUPFAM" id="SSF64268">
    <property type="entry name" value="PX domain"/>
    <property type="match status" value="1"/>
</dbReference>
<dbReference type="PROSITE" id="PS50002">
    <property type="entry name" value="SH3"/>
    <property type="match status" value="1"/>
</dbReference>
<evidence type="ECO:0000256" key="2">
    <source>
        <dbReference type="PROSITE-ProRule" id="PRU00192"/>
    </source>
</evidence>
<dbReference type="InterPro" id="IPR036028">
    <property type="entry name" value="SH3-like_dom_sf"/>
</dbReference>
<dbReference type="InterPro" id="IPR001452">
    <property type="entry name" value="SH3_domain"/>
</dbReference>
<dbReference type="EMBL" id="JAVHJS010000018">
    <property type="protein sequence ID" value="KAK2829528.1"/>
    <property type="molecule type" value="Genomic_DNA"/>
</dbReference>
<dbReference type="Pfam" id="PF07653">
    <property type="entry name" value="SH3_2"/>
    <property type="match status" value="1"/>
</dbReference>
<dbReference type="PROSITE" id="PS50195">
    <property type="entry name" value="PX"/>
    <property type="match status" value="1"/>
</dbReference>
<evidence type="ECO:0000256" key="3">
    <source>
        <dbReference type="SAM" id="MobiDB-lite"/>
    </source>
</evidence>
<evidence type="ECO:0000259" key="4">
    <source>
        <dbReference type="PROSITE" id="PS50002"/>
    </source>
</evidence>
<feature type="compositionally biased region" description="Polar residues" evidence="3">
    <location>
        <begin position="406"/>
        <end position="443"/>
    </location>
</feature>
<dbReference type="PANTHER" id="PTHR15706:SF10">
    <property type="entry name" value="NADPH OXIDASE ORGANIZER 1"/>
    <property type="match status" value="1"/>
</dbReference>
<dbReference type="SMART" id="SM00326">
    <property type="entry name" value="SH3"/>
    <property type="match status" value="2"/>
</dbReference>
<protein>
    <recommendedName>
        <fullName evidence="8">NADPH oxidase organizer 1</fullName>
    </recommendedName>
</protein>
<dbReference type="InterPro" id="IPR051228">
    <property type="entry name" value="NADPH_Oxidase/PX-Domain"/>
</dbReference>
<reference evidence="6" key="1">
    <citation type="submission" date="2023-08" db="EMBL/GenBank/DDBJ databases">
        <title>Pelteobagrus vachellii genome.</title>
        <authorList>
            <person name="Liu H."/>
        </authorList>
    </citation>
    <scope>NUCLEOTIDE SEQUENCE</scope>
    <source>
        <strain evidence="6">PRFRI_2022a</strain>
        <tissue evidence="6">Muscle</tissue>
    </source>
</reference>
<dbReference type="Gene3D" id="3.30.1520.10">
    <property type="entry name" value="Phox-like domain"/>
    <property type="match status" value="1"/>
</dbReference>
<accession>A0AA88M3R9</accession>
<gene>
    <name evidence="6" type="ORF">Q7C36_017518</name>
</gene>
<dbReference type="FunFam" id="2.30.30.40:FF:000219">
    <property type="entry name" value="NADPH oxidase organizer 1"/>
    <property type="match status" value="1"/>
</dbReference>
<dbReference type="SMART" id="SM00312">
    <property type="entry name" value="PX"/>
    <property type="match status" value="1"/>
</dbReference>
<organism evidence="6 7">
    <name type="scientific">Tachysurus vachellii</name>
    <name type="common">Darkbarbel catfish</name>
    <name type="synonym">Pelteobagrus vachellii</name>
    <dbReference type="NCBI Taxonomy" id="175792"/>
    <lineage>
        <taxon>Eukaryota</taxon>
        <taxon>Metazoa</taxon>
        <taxon>Chordata</taxon>
        <taxon>Craniata</taxon>
        <taxon>Vertebrata</taxon>
        <taxon>Euteleostomi</taxon>
        <taxon>Actinopterygii</taxon>
        <taxon>Neopterygii</taxon>
        <taxon>Teleostei</taxon>
        <taxon>Ostariophysi</taxon>
        <taxon>Siluriformes</taxon>
        <taxon>Bagridae</taxon>
        <taxon>Tachysurus</taxon>
    </lineage>
</organism>
<dbReference type="GO" id="GO:0016176">
    <property type="term" value="F:superoxide-generating NADPH oxidase activator activity"/>
    <property type="evidence" value="ECO:0007669"/>
    <property type="project" value="TreeGrafter"/>
</dbReference>
<dbReference type="Pfam" id="PF00787">
    <property type="entry name" value="PX"/>
    <property type="match status" value="1"/>
</dbReference>
<dbReference type="Gene3D" id="2.30.30.40">
    <property type="entry name" value="SH3 Domains"/>
    <property type="match status" value="2"/>
</dbReference>
<evidence type="ECO:0000313" key="6">
    <source>
        <dbReference type="EMBL" id="KAK2829528.1"/>
    </source>
</evidence>
<feature type="domain" description="SH3" evidence="4">
    <location>
        <begin position="235"/>
        <end position="294"/>
    </location>
</feature>
<dbReference type="SUPFAM" id="SSF50044">
    <property type="entry name" value="SH3-domain"/>
    <property type="match status" value="2"/>
</dbReference>
<dbReference type="AlphaFoldDB" id="A0AA88M3R9"/>
<sequence>MEERRVPVSVRLLGVMHKEKSKLYMTSVLWSDQNEIIVYRTLEEFKTLHVQLKKKCASSYSGPFQRSIRIVPKFKAEKVKRGIQKKSYSKSLLRLKPLEEYCTALLNANPTVSQSSELIQFLLPRPEDLKPEFSQNSIMVMPSDESLGRSTDAKSDASVIQPFVTEVYRCIAPYETKDTKNRPFKVEVGETVDVLIKDKAGWWLVENECKCLAWFPAPYLKNAEAEDEPADEEVGEVTLCVATKSYKSTKMDEISVEIGSVVEAVRKSNDGWWLVRYNCRTGYIPSMYLQPYVNPRLQIISTQRGLHSSTLNLAPIHVPSSSSLMIPGHELSRSHSNLRWIPEDNLIVSDKSKSYSLNVLTEAHHRPPTIKMDSVEEDRDRSFSNSSEESFSDSASSSSSGFVCVNSPTDTQRCCTPQPKNLNPNDSKMSHSTSELSVFQSPRTPKIPPRPQAQEILQRCTTVTRKNVSKSQLLSPNGDIHSR</sequence>
<dbReference type="Proteomes" id="UP001187315">
    <property type="component" value="Unassembled WGS sequence"/>
</dbReference>
<dbReference type="GO" id="GO:0042554">
    <property type="term" value="P:superoxide anion generation"/>
    <property type="evidence" value="ECO:0007669"/>
    <property type="project" value="TreeGrafter"/>
</dbReference>
<keyword evidence="7" id="KW-1185">Reference proteome</keyword>
<keyword evidence="1 2" id="KW-0728">SH3 domain</keyword>
<feature type="region of interest" description="Disordered" evidence="3">
    <location>
        <begin position="368"/>
        <end position="452"/>
    </location>
</feature>
<dbReference type="CDD" id="cd12024">
    <property type="entry name" value="SH3_NoxO1_2"/>
    <property type="match status" value="1"/>
</dbReference>
<name>A0AA88M3R9_TACVA</name>
<dbReference type="FunFam" id="2.30.30.40:FF:000233">
    <property type="entry name" value="NADPH oxidase organizer 1"/>
    <property type="match status" value="1"/>
</dbReference>
<dbReference type="PANTHER" id="PTHR15706">
    <property type="entry name" value="SH3 MULTIPLE DOMAIN"/>
    <property type="match status" value="1"/>
</dbReference>
<dbReference type="InterPro" id="IPR035758">
    <property type="entry name" value="NoxO1_SH3_2"/>
</dbReference>
<dbReference type="GO" id="GO:0005737">
    <property type="term" value="C:cytoplasm"/>
    <property type="evidence" value="ECO:0007669"/>
    <property type="project" value="TreeGrafter"/>
</dbReference>
<feature type="compositionally biased region" description="Low complexity" evidence="3">
    <location>
        <begin position="383"/>
        <end position="400"/>
    </location>
</feature>
<evidence type="ECO:0000256" key="1">
    <source>
        <dbReference type="ARBA" id="ARBA00022443"/>
    </source>
</evidence>
<proteinExistence type="predicted"/>